<protein>
    <recommendedName>
        <fullName evidence="3">Transposase</fullName>
    </recommendedName>
</protein>
<dbReference type="EMBL" id="JACIFX010000003">
    <property type="protein sequence ID" value="MBB4229335.1"/>
    <property type="molecule type" value="Genomic_DNA"/>
</dbReference>
<evidence type="ECO:0000313" key="2">
    <source>
        <dbReference type="Proteomes" id="UP000551353"/>
    </source>
</evidence>
<dbReference type="Proteomes" id="UP000551353">
    <property type="component" value="Unassembled WGS sequence"/>
</dbReference>
<reference evidence="1 2" key="1">
    <citation type="submission" date="2020-08" db="EMBL/GenBank/DDBJ databases">
        <title>Genomic Encyclopedia of Type Strains, Phase IV (KMG-V): Genome sequencing to study the core and pangenomes of soil and plant-associated prokaryotes.</title>
        <authorList>
            <person name="Whitman W."/>
        </authorList>
    </citation>
    <scope>NUCLEOTIDE SEQUENCE [LARGE SCALE GENOMIC DNA]</scope>
    <source>
        <strain evidence="1 2">SEMIA 4087</strain>
    </source>
</reference>
<evidence type="ECO:0000313" key="1">
    <source>
        <dbReference type="EMBL" id="MBB4229335.1"/>
    </source>
</evidence>
<comment type="caution">
    <text evidence="1">The sequence shown here is derived from an EMBL/GenBank/DDBJ whole genome shotgun (WGS) entry which is preliminary data.</text>
</comment>
<gene>
    <name evidence="1" type="ORF">GGD56_003177</name>
</gene>
<keyword evidence="2" id="KW-1185">Reference proteome</keyword>
<name>A0ABR6IN62_9HYPH</name>
<proteinExistence type="predicted"/>
<accession>A0ABR6IN62</accession>
<organism evidence="1 2">
    <name type="scientific">Rhizobium mongolense</name>
    <dbReference type="NCBI Taxonomy" id="57676"/>
    <lineage>
        <taxon>Bacteria</taxon>
        <taxon>Pseudomonadati</taxon>
        <taxon>Pseudomonadota</taxon>
        <taxon>Alphaproteobacteria</taxon>
        <taxon>Hyphomicrobiales</taxon>
        <taxon>Rhizobiaceae</taxon>
        <taxon>Rhizobium/Agrobacterium group</taxon>
        <taxon>Rhizobium</taxon>
    </lineage>
</organism>
<evidence type="ECO:0008006" key="3">
    <source>
        <dbReference type="Google" id="ProtNLM"/>
    </source>
</evidence>
<sequence>MLKIARSLYVYKSRRGEQAELKLKIKDICQTRVRSRLAVRSHPA</sequence>